<dbReference type="AlphaFoldDB" id="A0A9P6WFC0"/>
<feature type="transmembrane region" description="Helical" evidence="12">
    <location>
        <begin position="177"/>
        <end position="198"/>
    </location>
</feature>
<dbReference type="OrthoDB" id="434092at2759"/>
<evidence type="ECO:0000256" key="11">
    <source>
        <dbReference type="ARBA" id="ARBA00047375"/>
    </source>
</evidence>
<proteinExistence type="inferred from homology"/>
<gene>
    <name evidence="13" type="primary">ELO2_1</name>
    <name evidence="13" type="ORF">C6P45_001937</name>
</gene>
<feature type="transmembrane region" description="Helical" evidence="12">
    <location>
        <begin position="37"/>
        <end position="54"/>
    </location>
</feature>
<keyword evidence="7 12" id="KW-1133">Transmembrane helix</keyword>
<dbReference type="EC" id="2.3.1.-" evidence="12"/>
<keyword evidence="14" id="KW-1185">Reference proteome</keyword>
<comment type="catalytic activity">
    <reaction evidence="12">
        <text>an acyl-CoA + malonyl-CoA + H(+) = a 3-oxoacyl-CoA + CO2 + CoA</text>
        <dbReference type="Rhea" id="RHEA:50252"/>
        <dbReference type="ChEBI" id="CHEBI:15378"/>
        <dbReference type="ChEBI" id="CHEBI:16526"/>
        <dbReference type="ChEBI" id="CHEBI:57287"/>
        <dbReference type="ChEBI" id="CHEBI:57384"/>
        <dbReference type="ChEBI" id="CHEBI:58342"/>
        <dbReference type="ChEBI" id="CHEBI:90726"/>
    </reaction>
    <physiologicalReaction direction="left-to-right" evidence="12">
        <dbReference type="Rhea" id="RHEA:50253"/>
    </physiologicalReaction>
</comment>
<evidence type="ECO:0000256" key="9">
    <source>
        <dbReference type="ARBA" id="ARBA00023136"/>
    </source>
</evidence>
<evidence type="ECO:0000313" key="13">
    <source>
        <dbReference type="EMBL" id="KAG0672475.1"/>
    </source>
</evidence>
<keyword evidence="6 12" id="KW-0276">Fatty acid metabolism</keyword>
<keyword evidence="8 12" id="KW-0443">Lipid metabolism</keyword>
<evidence type="ECO:0000313" key="14">
    <source>
        <dbReference type="Proteomes" id="UP000750334"/>
    </source>
</evidence>
<feature type="transmembrane region" description="Helical" evidence="12">
    <location>
        <begin position="210"/>
        <end position="227"/>
    </location>
</feature>
<keyword evidence="4 12" id="KW-0808">Transferase</keyword>
<evidence type="ECO:0000256" key="6">
    <source>
        <dbReference type="ARBA" id="ARBA00022832"/>
    </source>
</evidence>
<evidence type="ECO:0000256" key="4">
    <source>
        <dbReference type="ARBA" id="ARBA00022679"/>
    </source>
</evidence>
<evidence type="ECO:0000256" key="12">
    <source>
        <dbReference type="RuleBase" id="RU361115"/>
    </source>
</evidence>
<evidence type="ECO:0000256" key="3">
    <source>
        <dbReference type="ARBA" id="ARBA00022516"/>
    </source>
</evidence>
<evidence type="ECO:0000256" key="10">
    <source>
        <dbReference type="ARBA" id="ARBA00023160"/>
    </source>
</evidence>
<dbReference type="PANTHER" id="PTHR11157">
    <property type="entry name" value="FATTY ACID ACYL TRANSFERASE-RELATED"/>
    <property type="match status" value="1"/>
</dbReference>
<reference evidence="13 14" key="1">
    <citation type="submission" date="2020-11" db="EMBL/GenBank/DDBJ databases">
        <title>Kefir isolates.</title>
        <authorList>
            <person name="Marcisauskas S."/>
            <person name="Kim Y."/>
            <person name="Blasche S."/>
        </authorList>
    </citation>
    <scope>NUCLEOTIDE SEQUENCE [LARGE SCALE GENOMIC DNA]</scope>
    <source>
        <strain evidence="13 14">OG2</strain>
    </source>
</reference>
<feature type="transmembrane region" description="Helical" evidence="12">
    <location>
        <begin position="117"/>
        <end position="138"/>
    </location>
</feature>
<keyword evidence="3 12" id="KW-0444">Lipid biosynthesis</keyword>
<dbReference type="PANTHER" id="PTHR11157:SF134">
    <property type="entry name" value="ELONGATION OF FATTY ACIDS PROTEIN 1-RELATED"/>
    <property type="match status" value="1"/>
</dbReference>
<dbReference type="GO" id="GO:0030148">
    <property type="term" value="P:sphingolipid biosynthetic process"/>
    <property type="evidence" value="ECO:0007669"/>
    <property type="project" value="TreeGrafter"/>
</dbReference>
<comment type="caution">
    <text evidence="13">The sequence shown here is derived from an EMBL/GenBank/DDBJ whole genome shotgun (WGS) entry which is preliminary data.</text>
</comment>
<dbReference type="EMBL" id="PUHR01000002">
    <property type="protein sequence ID" value="KAG0672475.1"/>
    <property type="molecule type" value="Genomic_DNA"/>
</dbReference>
<evidence type="ECO:0000256" key="5">
    <source>
        <dbReference type="ARBA" id="ARBA00022692"/>
    </source>
</evidence>
<feature type="transmembrane region" description="Helical" evidence="12">
    <location>
        <begin position="75"/>
        <end position="97"/>
    </location>
</feature>
<dbReference type="GO" id="GO:0042761">
    <property type="term" value="P:very long-chain fatty acid biosynthetic process"/>
    <property type="evidence" value="ECO:0007669"/>
    <property type="project" value="TreeGrafter"/>
</dbReference>
<dbReference type="GO" id="GO:0034626">
    <property type="term" value="P:fatty acid elongation, polyunsaturated fatty acid"/>
    <property type="evidence" value="ECO:0007669"/>
    <property type="project" value="TreeGrafter"/>
</dbReference>
<dbReference type="GO" id="GO:0005789">
    <property type="term" value="C:endoplasmic reticulum membrane"/>
    <property type="evidence" value="ECO:0007669"/>
    <property type="project" value="TreeGrafter"/>
</dbReference>
<keyword evidence="9 12" id="KW-0472">Membrane</keyword>
<feature type="transmembrane region" description="Helical" evidence="12">
    <location>
        <begin position="247"/>
        <end position="266"/>
    </location>
</feature>
<accession>A0A9P6WFC0</accession>
<organism evidence="13 14">
    <name type="scientific">Maudiozyma exigua</name>
    <name type="common">Yeast</name>
    <name type="synonym">Kazachstania exigua</name>
    <dbReference type="NCBI Taxonomy" id="34358"/>
    <lineage>
        <taxon>Eukaryota</taxon>
        <taxon>Fungi</taxon>
        <taxon>Dikarya</taxon>
        <taxon>Ascomycota</taxon>
        <taxon>Saccharomycotina</taxon>
        <taxon>Saccharomycetes</taxon>
        <taxon>Saccharomycetales</taxon>
        <taxon>Saccharomycetaceae</taxon>
        <taxon>Maudiozyma</taxon>
    </lineage>
</organism>
<sequence length="290" mass="34576">MILWNYFNDIATTLSQGRFIPNDFVFVKGSNIFMSEYHHVLFTILLYYIIIFGGRLVLKNFKPFKLSLLVEIHNLFLTFASLFLLLLMIEQLIPMIYNHGLYYAICNADAWTNKMVTLYYINYLVKFWEFIDTFFLVLKHKKLTFLHSYHHGATALLCYTQLLGGTSISWVPITLNLAVHVLMYWYYFLSTCGIKVWWKEWVTRLQIIQFIFDVTFVYFTTYTKFVYLYLRDTKLPLCGDCAGTMTAMYWGAAILSSYLVLFIFFYEDHYTRKNKKLTKRNKSLNNKKRN</sequence>
<dbReference type="InterPro" id="IPR002076">
    <property type="entry name" value="ELO_fam"/>
</dbReference>
<evidence type="ECO:0000256" key="7">
    <source>
        <dbReference type="ARBA" id="ARBA00022989"/>
    </source>
</evidence>
<evidence type="ECO:0000256" key="2">
    <source>
        <dbReference type="ARBA" id="ARBA00007263"/>
    </source>
</evidence>
<dbReference type="Proteomes" id="UP000750334">
    <property type="component" value="Unassembled WGS sequence"/>
</dbReference>
<name>A0A9P6WFC0_MAUEX</name>
<comment type="catalytic activity">
    <reaction evidence="11">
        <text>a very-long-chain acyl-CoA + malonyl-CoA + H(+) = a very-long-chain 3-oxoacyl-CoA + CO2 + CoA</text>
        <dbReference type="Rhea" id="RHEA:32727"/>
        <dbReference type="ChEBI" id="CHEBI:15378"/>
        <dbReference type="ChEBI" id="CHEBI:16526"/>
        <dbReference type="ChEBI" id="CHEBI:57287"/>
        <dbReference type="ChEBI" id="CHEBI:57384"/>
        <dbReference type="ChEBI" id="CHEBI:90725"/>
        <dbReference type="ChEBI" id="CHEBI:90736"/>
        <dbReference type="EC" id="2.3.1.199"/>
    </reaction>
</comment>
<comment type="subcellular location">
    <subcellularLocation>
        <location evidence="1">Membrane</location>
        <topology evidence="1">Multi-pass membrane protein</topology>
    </subcellularLocation>
</comment>
<dbReference type="GO" id="GO:0034625">
    <property type="term" value="P:fatty acid elongation, monounsaturated fatty acid"/>
    <property type="evidence" value="ECO:0007669"/>
    <property type="project" value="TreeGrafter"/>
</dbReference>
<dbReference type="Pfam" id="PF01151">
    <property type="entry name" value="ELO"/>
    <property type="match status" value="1"/>
</dbReference>
<protein>
    <recommendedName>
        <fullName evidence="12">Elongation of fatty acids protein</fullName>
        <ecNumber evidence="12">2.3.1.-</ecNumber>
    </recommendedName>
</protein>
<evidence type="ECO:0000256" key="1">
    <source>
        <dbReference type="ARBA" id="ARBA00004141"/>
    </source>
</evidence>
<keyword evidence="5 12" id="KW-0812">Transmembrane</keyword>
<dbReference type="GO" id="GO:0009922">
    <property type="term" value="F:fatty acid elongase activity"/>
    <property type="evidence" value="ECO:0007669"/>
    <property type="project" value="UniProtKB-EC"/>
</dbReference>
<dbReference type="GO" id="GO:0019367">
    <property type="term" value="P:fatty acid elongation, saturated fatty acid"/>
    <property type="evidence" value="ECO:0007669"/>
    <property type="project" value="TreeGrafter"/>
</dbReference>
<keyword evidence="10 12" id="KW-0275">Fatty acid biosynthesis</keyword>
<comment type="similarity">
    <text evidence="2 12">Belongs to the ELO family.</text>
</comment>
<evidence type="ECO:0000256" key="8">
    <source>
        <dbReference type="ARBA" id="ARBA00023098"/>
    </source>
</evidence>